<name>A0A6C2U381_PONDE</name>
<sequence length="250" mass="27179">MKIVLVCMLVAIGASAAELKLGDWHVIGPFKDEEFGNMDRSLAYVFAPEMDVFHALELPAGVKPAENLALKAKASSPDDMPEQGHAVSGANDGDPETYRDDKDGGREYVLRLDWKEPVSFRAVVLSGWKHDDYAPRTFQLIADGHVVCEVADARYTENSLTVIFDTVQASRLAGLCRPVRSGLRESARSHRGWQGAALQGSAHRYDGQGGVHESAARMQRSEPARRLGALVDLPCGAGREGLRSSPCYGD</sequence>
<dbReference type="Gene3D" id="2.60.120.260">
    <property type="entry name" value="Galactose-binding domain-like"/>
    <property type="match status" value="1"/>
</dbReference>
<keyword evidence="2" id="KW-0732">Signal</keyword>
<evidence type="ECO:0000313" key="4">
    <source>
        <dbReference type="Proteomes" id="UP000366872"/>
    </source>
</evidence>
<dbReference type="RefSeq" id="WP_136079947.1">
    <property type="nucleotide sequence ID" value="NZ_CAAHFG010000001.1"/>
</dbReference>
<evidence type="ECO:0000256" key="1">
    <source>
        <dbReference type="SAM" id="MobiDB-lite"/>
    </source>
</evidence>
<feature type="chain" id="PRO_5025638171" evidence="2">
    <location>
        <begin position="17"/>
        <end position="250"/>
    </location>
</feature>
<protein>
    <submittedName>
        <fullName evidence="3">Uncharacterized protein</fullName>
    </submittedName>
</protein>
<dbReference type="EMBL" id="CAAHFG010000001">
    <property type="protein sequence ID" value="VGO14468.1"/>
    <property type="molecule type" value="Genomic_DNA"/>
</dbReference>
<proteinExistence type="predicted"/>
<keyword evidence="4" id="KW-1185">Reference proteome</keyword>
<feature type="signal peptide" evidence="2">
    <location>
        <begin position="1"/>
        <end position="16"/>
    </location>
</feature>
<evidence type="ECO:0000313" key="3">
    <source>
        <dbReference type="EMBL" id="VGO14468.1"/>
    </source>
</evidence>
<reference evidence="3 4" key="1">
    <citation type="submission" date="2019-04" db="EMBL/GenBank/DDBJ databases">
        <authorList>
            <person name="Van Vliet M D."/>
        </authorList>
    </citation>
    <scope>NUCLEOTIDE SEQUENCE [LARGE SCALE GENOMIC DNA]</scope>
    <source>
        <strain evidence="3 4">F1</strain>
    </source>
</reference>
<evidence type="ECO:0000256" key="2">
    <source>
        <dbReference type="SAM" id="SignalP"/>
    </source>
</evidence>
<dbReference type="AlphaFoldDB" id="A0A6C2U381"/>
<organism evidence="3 4">
    <name type="scientific">Pontiella desulfatans</name>
    <dbReference type="NCBI Taxonomy" id="2750659"/>
    <lineage>
        <taxon>Bacteria</taxon>
        <taxon>Pseudomonadati</taxon>
        <taxon>Kiritimatiellota</taxon>
        <taxon>Kiritimatiellia</taxon>
        <taxon>Kiritimatiellales</taxon>
        <taxon>Pontiellaceae</taxon>
        <taxon>Pontiella</taxon>
    </lineage>
</organism>
<dbReference type="Proteomes" id="UP000366872">
    <property type="component" value="Unassembled WGS sequence"/>
</dbReference>
<feature type="region of interest" description="Disordered" evidence="1">
    <location>
        <begin position="73"/>
        <end position="102"/>
    </location>
</feature>
<accession>A0A6C2U381</accession>
<gene>
    <name evidence="3" type="ORF">PDESU_03030</name>
</gene>